<evidence type="ECO:0000313" key="2">
    <source>
        <dbReference type="Proteomes" id="UP001169217"/>
    </source>
</evidence>
<name>A0ABQ9PQ16_9PEZI</name>
<dbReference type="Proteomes" id="UP001169217">
    <property type="component" value="Unassembled WGS sequence"/>
</dbReference>
<accession>A0ABQ9PQ16</accession>
<keyword evidence="2" id="KW-1185">Reference proteome</keyword>
<evidence type="ECO:0000313" key="1">
    <source>
        <dbReference type="EMBL" id="KAK0373649.1"/>
    </source>
</evidence>
<gene>
    <name evidence="1" type="ORF">CLIM01_08982</name>
</gene>
<organism evidence="1 2">
    <name type="scientific">Colletotrichum limetticola</name>
    <dbReference type="NCBI Taxonomy" id="1209924"/>
    <lineage>
        <taxon>Eukaryota</taxon>
        <taxon>Fungi</taxon>
        <taxon>Dikarya</taxon>
        <taxon>Ascomycota</taxon>
        <taxon>Pezizomycotina</taxon>
        <taxon>Sordariomycetes</taxon>
        <taxon>Hypocreomycetidae</taxon>
        <taxon>Glomerellales</taxon>
        <taxon>Glomerellaceae</taxon>
        <taxon>Colletotrichum</taxon>
        <taxon>Colletotrichum acutatum species complex</taxon>
    </lineage>
</organism>
<protein>
    <submittedName>
        <fullName evidence="1">Uncharacterized protein</fullName>
    </submittedName>
</protein>
<sequence>MDHFAEEEKFVDIIDYKKMIVDRIPATVSDTYRSTLIKTIDYFIDTPDPSNCTLFWKVNAEYVSNVEPPSHFVIALCLASPSLALEGQALEFQKDFYAKNPDVAHHLNDWTVQGLINHHNKKILSGDITGDYVHNIDGTPWNPEAIVVSHPNHKRPASAVEDMVPGPSSKRRHLAQEATTSLPFFENKDTPRLNFLAQAQEVPKDLRPILPPMPEAPRSPSIGNLLELPLPDRPISPNIFLNPIPGMKGDEERLDNGSLFNNPARVTDMPMPGMSEDNEHLGNVSLYGNPANFPIADYRNPFSPTREPSTFLANDDYGYGDYGMASAGYNPGGPAGFSNDQEASLPVGLSDGPSDNDNNPVAYGAPEAPMTICSTPSAANLPTDAPIPAPLANIQESTVHENGDQASAVQNSAAQASTAQASADAQAPPINPWIAAEQASASRIARLTTLIAQKQAEAQDKMKHADALRTEHAGLVSPLPLITDAPRGAYVTSAEGDALRKFVMEAHDFEARAQKFYSEAISAMFEASRLEKERYEESVNAGNKRVERMQTLVYKMAGFARDAQGLALGARPGEAPQLPGGVKDVGDIVSRMAQLKQASEYLVQQIHLVEKDFRQYQEYRQFMRQMQ</sequence>
<dbReference type="EMBL" id="JARUPT010000295">
    <property type="protein sequence ID" value="KAK0373649.1"/>
    <property type="molecule type" value="Genomic_DNA"/>
</dbReference>
<proteinExistence type="predicted"/>
<comment type="caution">
    <text evidence="1">The sequence shown here is derived from an EMBL/GenBank/DDBJ whole genome shotgun (WGS) entry which is preliminary data.</text>
</comment>
<reference evidence="1" key="1">
    <citation type="submission" date="2023-04" db="EMBL/GenBank/DDBJ databases">
        <title>Colletotrichum limetticola genome sequence.</title>
        <authorList>
            <person name="Baroncelli R."/>
        </authorList>
    </citation>
    <scope>NUCLEOTIDE SEQUENCE</scope>
    <source>
        <strain evidence="1">KLA-Anderson</strain>
    </source>
</reference>